<accession>A0A3N4G236</accession>
<organism evidence="1 2">
    <name type="scientific">Gordonia oryzae</name>
    <dbReference type="NCBI Taxonomy" id="2487349"/>
    <lineage>
        <taxon>Bacteria</taxon>
        <taxon>Bacillati</taxon>
        <taxon>Actinomycetota</taxon>
        <taxon>Actinomycetes</taxon>
        <taxon>Mycobacteriales</taxon>
        <taxon>Gordoniaceae</taxon>
        <taxon>Gordonia</taxon>
    </lineage>
</organism>
<gene>
    <name evidence="1" type="ORF">EF294_19985</name>
</gene>
<keyword evidence="2" id="KW-1185">Reference proteome</keyword>
<comment type="caution">
    <text evidence="1">The sequence shown here is derived from an EMBL/GenBank/DDBJ whole genome shotgun (WGS) entry which is preliminary data.</text>
</comment>
<dbReference type="Proteomes" id="UP000267536">
    <property type="component" value="Unassembled WGS sequence"/>
</dbReference>
<dbReference type="AlphaFoldDB" id="A0A3N4G236"/>
<proteinExistence type="predicted"/>
<reference evidence="1 2" key="1">
    <citation type="submission" date="2018-11" db="EMBL/GenBank/DDBJ databases">
        <title>Draft genome sequence of Gordonia sp. RS15-1S isolated from rice stems.</title>
        <authorList>
            <person name="Muangham S."/>
        </authorList>
    </citation>
    <scope>NUCLEOTIDE SEQUENCE [LARGE SCALE GENOMIC DNA]</scope>
    <source>
        <strain evidence="1 2">RS15-1S</strain>
    </source>
</reference>
<dbReference type="EMBL" id="RKMH01000020">
    <property type="protein sequence ID" value="RPA56999.1"/>
    <property type="molecule type" value="Genomic_DNA"/>
</dbReference>
<protein>
    <submittedName>
        <fullName evidence="1">Uncharacterized protein</fullName>
    </submittedName>
</protein>
<evidence type="ECO:0000313" key="1">
    <source>
        <dbReference type="EMBL" id="RPA56999.1"/>
    </source>
</evidence>
<sequence length="343" mass="37448">MIDVNRYRAVLAHAGSLDMGDWSTESVDRAVRGSFASPFDAGQREVAHSDCNVVVRVDGVIAEQATLDDLAACLRATEDHFGVSAQVIGGYSDGTVFHWWRESRKTSSFRWGRRSRGGSSAVIYAVEYCDGTVRIAVHPAERFEREVATMGEYGDGPFDAPLCPAWTGVRARTGDKLSGMLSPGMRFVTDWADLTEALERSVVVLSRTLVVLRDGMSVVFAPEGHPERFVRFLIDDEDGFLFAEAARGWGGPDDSVLADLGWQLSDDQPADDQPTMRSIHIDPVADAGTIAHLIASTLKTFGARLPQNEDDPDIVLCQTNYVSAGPFDGCRFTIYGLHVIEVA</sequence>
<name>A0A3N4G236_9ACTN</name>
<evidence type="ECO:0000313" key="2">
    <source>
        <dbReference type="Proteomes" id="UP000267536"/>
    </source>
</evidence>